<name>A0A5B2XGF0_9PSEU</name>
<evidence type="ECO:0000256" key="2">
    <source>
        <dbReference type="PROSITE-ProRule" id="PRU00703"/>
    </source>
</evidence>
<dbReference type="EMBL" id="VUOB01000024">
    <property type="protein sequence ID" value="KAA2261842.1"/>
    <property type="molecule type" value="Genomic_DNA"/>
</dbReference>
<dbReference type="SMART" id="SM00116">
    <property type="entry name" value="CBS"/>
    <property type="match status" value="2"/>
</dbReference>
<dbReference type="InterPro" id="IPR000644">
    <property type="entry name" value="CBS_dom"/>
</dbReference>
<dbReference type="OrthoDB" id="9799454at2"/>
<feature type="domain" description="CBS" evidence="3">
    <location>
        <begin position="72"/>
        <end position="128"/>
    </location>
</feature>
<dbReference type="Pfam" id="PF00571">
    <property type="entry name" value="CBS"/>
    <property type="match status" value="2"/>
</dbReference>
<keyword evidence="1 2" id="KW-0129">CBS domain</keyword>
<evidence type="ECO:0000256" key="1">
    <source>
        <dbReference type="ARBA" id="ARBA00023122"/>
    </source>
</evidence>
<dbReference type="CDD" id="cd02205">
    <property type="entry name" value="CBS_pair_SF"/>
    <property type="match status" value="1"/>
</dbReference>
<dbReference type="AlphaFoldDB" id="A0A5B2XGF0"/>
<dbReference type="PANTHER" id="PTHR43080">
    <property type="entry name" value="CBS DOMAIN-CONTAINING PROTEIN CBSX3, MITOCHONDRIAL"/>
    <property type="match status" value="1"/>
</dbReference>
<dbReference type="RefSeq" id="WP_149850196.1">
    <property type="nucleotide sequence ID" value="NZ_VUOB01000024.1"/>
</dbReference>
<sequence>MRARDIMTRPVVCVRPDSTLTHAAVLLHDNGFAALPVVDADQRVVGIIGETDVIARRLRSGDGRAAVVAEAMTAPVFVLHPDETVAEVARQLLGRGLRSAPIVAAGVVVGVVSRRDVMRALAHEDNTVAAQVRYRLTDYFGQGRRFDVEADDGVVIVRGDFLDQAEQGMVRALAHIVPGVREVEPRPLGPAIVRG</sequence>
<dbReference type="SUPFAM" id="SSF54631">
    <property type="entry name" value="CBS-domain pair"/>
    <property type="match status" value="1"/>
</dbReference>
<accession>A0A5B2XGF0</accession>
<comment type="caution">
    <text evidence="4">The sequence shown here is derived from an EMBL/GenBank/DDBJ whole genome shotgun (WGS) entry which is preliminary data.</text>
</comment>
<evidence type="ECO:0000313" key="4">
    <source>
        <dbReference type="EMBL" id="KAA2261842.1"/>
    </source>
</evidence>
<gene>
    <name evidence="4" type="ORF">F0L68_15080</name>
</gene>
<evidence type="ECO:0000313" key="5">
    <source>
        <dbReference type="Proteomes" id="UP000323454"/>
    </source>
</evidence>
<dbReference type="InterPro" id="IPR051257">
    <property type="entry name" value="Diverse_CBS-Domain"/>
</dbReference>
<reference evidence="4 5" key="1">
    <citation type="submission" date="2019-09" db="EMBL/GenBank/DDBJ databases">
        <title>Goodfellowia gen. nov., a new genus of the Pseudonocardineae related to Actinoalloteichus, containing Goodfellowia coeruleoviolacea gen. nov., comb. nov. gen. nov., comb. nov.</title>
        <authorList>
            <person name="Labeda D."/>
        </authorList>
    </citation>
    <scope>NUCLEOTIDE SEQUENCE [LARGE SCALE GENOMIC DNA]</scope>
    <source>
        <strain evidence="4 5">AN110305</strain>
    </source>
</reference>
<feature type="domain" description="CBS" evidence="3">
    <location>
        <begin position="7"/>
        <end position="63"/>
    </location>
</feature>
<dbReference type="Gene3D" id="3.10.580.10">
    <property type="entry name" value="CBS-domain"/>
    <property type="match status" value="1"/>
</dbReference>
<dbReference type="Proteomes" id="UP000323454">
    <property type="component" value="Unassembled WGS sequence"/>
</dbReference>
<proteinExistence type="predicted"/>
<keyword evidence="5" id="KW-1185">Reference proteome</keyword>
<dbReference type="PROSITE" id="PS51371">
    <property type="entry name" value="CBS"/>
    <property type="match status" value="2"/>
</dbReference>
<dbReference type="PANTHER" id="PTHR43080:SF29">
    <property type="entry name" value="OS02G0818000 PROTEIN"/>
    <property type="match status" value="1"/>
</dbReference>
<dbReference type="InterPro" id="IPR046342">
    <property type="entry name" value="CBS_dom_sf"/>
</dbReference>
<reference evidence="4 5" key="2">
    <citation type="submission" date="2019-09" db="EMBL/GenBank/DDBJ databases">
        <authorList>
            <person name="Jin C."/>
        </authorList>
    </citation>
    <scope>NUCLEOTIDE SEQUENCE [LARGE SCALE GENOMIC DNA]</scope>
    <source>
        <strain evidence="4 5">AN110305</strain>
    </source>
</reference>
<evidence type="ECO:0000259" key="3">
    <source>
        <dbReference type="PROSITE" id="PS51371"/>
    </source>
</evidence>
<organism evidence="4 5">
    <name type="scientific">Solihabitans fulvus</name>
    <dbReference type="NCBI Taxonomy" id="1892852"/>
    <lineage>
        <taxon>Bacteria</taxon>
        <taxon>Bacillati</taxon>
        <taxon>Actinomycetota</taxon>
        <taxon>Actinomycetes</taxon>
        <taxon>Pseudonocardiales</taxon>
        <taxon>Pseudonocardiaceae</taxon>
        <taxon>Solihabitans</taxon>
    </lineage>
</organism>
<protein>
    <submittedName>
        <fullName evidence="4">CBS domain-containing protein</fullName>
    </submittedName>
</protein>